<dbReference type="Proteomes" id="UP000002332">
    <property type="component" value="Plasmid pQBR103"/>
</dbReference>
<protein>
    <submittedName>
        <fullName evidence="2">Transmembrane protein</fullName>
    </submittedName>
</protein>
<feature type="transmembrane region" description="Helical" evidence="1">
    <location>
        <begin position="106"/>
        <end position="123"/>
    </location>
</feature>
<reference evidence="2 3" key="1">
    <citation type="journal article" date="2007" name="ISME J.">
        <title>Sequence-based analysis of pQBR103; a representative of a unique, transfer-proficient mega plasmid resident in the microbial community of sugar beet.</title>
        <authorList>
            <person name="Tett A."/>
            <person name="Spiers A.J."/>
            <person name="Crossman L.C."/>
            <person name="Ager D."/>
            <person name="Ciric L."/>
            <person name="Dow J.M."/>
            <person name="Fry J.C."/>
            <person name="Harris D."/>
            <person name="Lilley A."/>
            <person name="Oliver A."/>
            <person name="Parkhill J."/>
            <person name="Quail M.A."/>
            <person name="Rainey P.B."/>
            <person name="Saunders N.J."/>
            <person name="Seeger K."/>
            <person name="Snyder L.A.S."/>
            <person name="Squares R."/>
            <person name="Thomas C.M."/>
            <person name="Turner S.L."/>
            <person name="Zhang X.-X."/>
            <person name="Field D."/>
            <person name="Bailey M.J."/>
        </authorList>
    </citation>
    <scope>NUCLEOTIDE SEQUENCE [LARGE SCALE GENOMIC DNA]</scope>
    <source>
        <strain evidence="2 3">SBW25</strain>
    </source>
</reference>
<feature type="transmembrane region" description="Helical" evidence="1">
    <location>
        <begin position="73"/>
        <end position="91"/>
    </location>
</feature>
<evidence type="ECO:0000313" key="2">
    <source>
        <dbReference type="EMBL" id="CAM96090.1"/>
    </source>
</evidence>
<feature type="transmembrane region" description="Helical" evidence="1">
    <location>
        <begin position="345"/>
        <end position="368"/>
    </location>
</feature>
<keyword evidence="1 2" id="KW-0812">Transmembrane</keyword>
<feature type="transmembrane region" description="Helical" evidence="1">
    <location>
        <begin position="130"/>
        <end position="152"/>
    </location>
</feature>
<evidence type="ECO:0000313" key="3">
    <source>
        <dbReference type="Proteomes" id="UP000002332"/>
    </source>
</evidence>
<keyword evidence="1" id="KW-0472">Membrane</keyword>
<dbReference type="EMBL" id="AM235768">
    <property type="protein sequence ID" value="CAM96090.1"/>
    <property type="molecule type" value="Genomic_DNA"/>
</dbReference>
<name>A4V823_PSEFS</name>
<organism evidence="2 3">
    <name type="scientific">Pseudomonas fluorescens (strain SBW25)</name>
    <dbReference type="NCBI Taxonomy" id="216595"/>
    <lineage>
        <taxon>Bacteria</taxon>
        <taxon>Pseudomonadati</taxon>
        <taxon>Pseudomonadota</taxon>
        <taxon>Gammaproteobacteria</taxon>
        <taxon>Pseudomonadales</taxon>
        <taxon>Pseudomonadaceae</taxon>
        <taxon>Pseudomonas</taxon>
    </lineage>
</organism>
<gene>
    <name evidence="2" type="ordered locus">pQBR0058</name>
</gene>
<proteinExistence type="predicted"/>
<feature type="transmembrane region" description="Helical" evidence="1">
    <location>
        <begin position="201"/>
        <end position="223"/>
    </location>
</feature>
<evidence type="ECO:0000256" key="1">
    <source>
        <dbReference type="SAM" id="Phobius"/>
    </source>
</evidence>
<dbReference type="AlphaFoldDB" id="A4V823"/>
<keyword evidence="2" id="KW-0614">Plasmid</keyword>
<accession>A4V823</accession>
<dbReference type="PATRIC" id="fig|216595.4.peg.34"/>
<geneLocation type="plasmid" evidence="2 3">
    <name>pQBR103</name>
</geneLocation>
<feature type="transmembrane region" description="Helical" evidence="1">
    <location>
        <begin position="172"/>
        <end position="189"/>
    </location>
</feature>
<keyword evidence="1" id="KW-1133">Transmembrane helix</keyword>
<sequence length="382" mass="43412">MFPIASCADLFRAPLQKSETPFWLVTAKEPNSIVTTYSPAIQNPPMKFLPGTASTLTRGAGVLESQIPWQLQIPLFLCIYLAVCMTLTFATPDGEQITFLKALEDLGVYVLFLSLWTGVYAHFRREMTLAWLVVIAAFSLFQEEVNFLNLGYQSICWILGHVPTGEERQRGDVYTLALVFTSLILRFIVQRGFRSFMRIHITFFLVAYTTFLCCIHYLFAYYIQGELLTERMRYQEELTATYPGRFKYECERLPIKCFQWVGDEIPAEVLAAPSAQGILESIESSQMSVTGWLEVFPVTDDESETVLRGVSASQKVIITAYKNDTLHRAVFDEQFPSHSLKVAKVGLLSFSTTFIAVWFFGGMHLVFMHQARRKSKPKGAIK</sequence>